<comment type="caution">
    <text evidence="9">The sequence shown here is derived from an EMBL/GenBank/DDBJ whole genome shotgun (WGS) entry which is preliminary data.</text>
</comment>
<dbReference type="SUPFAM" id="SSF51556">
    <property type="entry name" value="Metallo-dependent hydrolases"/>
    <property type="match status" value="1"/>
</dbReference>
<evidence type="ECO:0000256" key="5">
    <source>
        <dbReference type="ARBA" id="ARBA00022833"/>
    </source>
</evidence>
<keyword evidence="5 7" id="KW-0862">Zinc</keyword>
<dbReference type="RefSeq" id="WP_133999283.1">
    <property type="nucleotide sequence ID" value="NZ_SODV01000002.1"/>
</dbReference>
<feature type="binding site" evidence="7">
    <location>
        <position position="127"/>
    </location>
    <ligand>
        <name>4-imidazolone-5-propanoate</name>
        <dbReference type="ChEBI" id="CHEBI:77893"/>
    </ligand>
</feature>
<dbReference type="GO" id="GO:0005506">
    <property type="term" value="F:iron ion binding"/>
    <property type="evidence" value="ECO:0007669"/>
    <property type="project" value="UniProtKB-UniRule"/>
</dbReference>
<feature type="domain" description="Amidohydrolase-related" evidence="8">
    <location>
        <begin position="327"/>
        <end position="449"/>
    </location>
</feature>
<evidence type="ECO:0000256" key="4">
    <source>
        <dbReference type="ARBA" id="ARBA00022808"/>
    </source>
</evidence>
<feature type="binding site" evidence="7">
    <location>
        <position position="364"/>
    </location>
    <ligand>
        <name>N-formimidoyl-L-glutamate</name>
        <dbReference type="ChEBI" id="CHEBI:58928"/>
    </ligand>
</feature>
<feature type="binding site" evidence="7">
    <location>
        <position position="291"/>
    </location>
    <ligand>
        <name>4-imidazolone-5-propanoate</name>
        <dbReference type="ChEBI" id="CHEBI:77893"/>
    </ligand>
</feature>
<dbReference type="UniPathway" id="UPA00379">
    <property type="reaction ID" value="UER00551"/>
</dbReference>
<dbReference type="NCBIfam" id="TIGR01224">
    <property type="entry name" value="hutI"/>
    <property type="match status" value="1"/>
</dbReference>
<dbReference type="PANTHER" id="PTHR42752:SF1">
    <property type="entry name" value="IMIDAZOLONEPROPIONASE-RELATED"/>
    <property type="match status" value="1"/>
</dbReference>
<evidence type="ECO:0000259" key="8">
    <source>
        <dbReference type="Pfam" id="PF01979"/>
    </source>
</evidence>
<evidence type="ECO:0000256" key="1">
    <source>
        <dbReference type="ARBA" id="ARBA00012864"/>
    </source>
</evidence>
<evidence type="ECO:0000313" key="10">
    <source>
        <dbReference type="Proteomes" id="UP000294498"/>
    </source>
</evidence>
<feature type="binding site" evidence="7">
    <location>
        <position position="190"/>
    </location>
    <ligand>
        <name>4-imidazolone-5-propanoate</name>
        <dbReference type="ChEBI" id="CHEBI:77893"/>
    </ligand>
</feature>
<feature type="binding site" evidence="7">
    <location>
        <position position="366"/>
    </location>
    <ligand>
        <name>N-formimidoyl-L-glutamate</name>
        <dbReference type="ChEBI" id="CHEBI:58928"/>
    </ligand>
</feature>
<feature type="binding site" evidence="7">
    <location>
        <position position="288"/>
    </location>
    <ligand>
        <name>Fe(3+)</name>
        <dbReference type="ChEBI" id="CHEBI:29034"/>
    </ligand>
</feature>
<dbReference type="Gene3D" id="2.30.40.10">
    <property type="entry name" value="Urease, subunit C, domain 1"/>
    <property type="match status" value="1"/>
</dbReference>
<dbReference type="GO" id="GO:0019556">
    <property type="term" value="P:L-histidine catabolic process to glutamate and formamide"/>
    <property type="evidence" value="ECO:0007669"/>
    <property type="project" value="UniProtKB-UniRule"/>
</dbReference>
<gene>
    <name evidence="7" type="primary">hutI</name>
    <name evidence="9" type="ORF">EDB95_5143</name>
</gene>
<dbReference type="AlphaFoldDB" id="A0A4R8DJD2"/>
<keyword evidence="6 7" id="KW-0408">Iron</keyword>
<dbReference type="HAMAP" id="MF_00372">
    <property type="entry name" value="HutI"/>
    <property type="match status" value="1"/>
</dbReference>
<dbReference type="GO" id="GO:0019557">
    <property type="term" value="P:L-histidine catabolic process to glutamate and formate"/>
    <property type="evidence" value="ECO:0007669"/>
    <property type="project" value="UniProtKB-UniPathway"/>
</dbReference>
<accession>A0A4R8DJD2</accession>
<feature type="binding site" evidence="7">
    <location>
        <position position="288"/>
    </location>
    <ligand>
        <name>Zn(2+)</name>
        <dbReference type="ChEBI" id="CHEBI:29105"/>
    </ligand>
</feature>
<feature type="binding site" evidence="7">
    <location>
        <position position="190"/>
    </location>
    <ligand>
        <name>N-formimidoyl-L-glutamate</name>
        <dbReference type="ChEBI" id="CHEBI:58928"/>
    </ligand>
</feature>
<dbReference type="InterPro" id="IPR006680">
    <property type="entry name" value="Amidohydro-rel"/>
</dbReference>
<organism evidence="9 10">
    <name type="scientific">Dinghuibacter silviterrae</name>
    <dbReference type="NCBI Taxonomy" id="1539049"/>
    <lineage>
        <taxon>Bacteria</taxon>
        <taxon>Pseudomonadati</taxon>
        <taxon>Bacteroidota</taxon>
        <taxon>Chitinophagia</taxon>
        <taxon>Chitinophagales</taxon>
        <taxon>Chitinophagaceae</taxon>
        <taxon>Dinghuibacter</taxon>
    </lineage>
</organism>
<keyword evidence="10" id="KW-1185">Reference proteome</keyword>
<evidence type="ECO:0000256" key="6">
    <source>
        <dbReference type="ARBA" id="ARBA00023004"/>
    </source>
</evidence>
<comment type="pathway">
    <text evidence="7">Amino-acid degradation; L-histidine degradation into L-glutamate; N-formimidoyl-L-glutamate from L-histidine: step 3/3.</text>
</comment>
<proteinExistence type="inferred from homology"/>
<dbReference type="EMBL" id="SODV01000002">
    <property type="protein sequence ID" value="TDW97296.1"/>
    <property type="molecule type" value="Genomic_DNA"/>
</dbReference>
<keyword evidence="4 7" id="KW-0369">Histidine metabolism</keyword>
<feature type="binding site" evidence="7">
    <location>
        <position position="367"/>
    </location>
    <ligand>
        <name>4-imidazolone-5-propanoate</name>
        <dbReference type="ChEBI" id="CHEBI:77893"/>
    </ligand>
</feature>
<evidence type="ECO:0000256" key="7">
    <source>
        <dbReference type="HAMAP-Rule" id="MF_00372"/>
    </source>
</evidence>
<comment type="subcellular location">
    <subcellularLocation>
        <location evidence="7">Cytoplasm</location>
    </subcellularLocation>
</comment>
<dbReference type="Proteomes" id="UP000294498">
    <property type="component" value="Unassembled WGS sequence"/>
</dbReference>
<comment type="cofactor">
    <cofactor evidence="7">
        <name>Zn(2+)</name>
        <dbReference type="ChEBI" id="CHEBI:29105"/>
    </cofactor>
    <cofactor evidence="7">
        <name>Fe(3+)</name>
        <dbReference type="ChEBI" id="CHEBI:29034"/>
    </cofactor>
    <text evidence="7">Binds 1 zinc or iron ion per subunit.</text>
</comment>
<dbReference type="InterPro" id="IPR005920">
    <property type="entry name" value="HutI"/>
</dbReference>
<dbReference type="Gene3D" id="3.20.20.140">
    <property type="entry name" value="Metal-dependent hydrolases"/>
    <property type="match status" value="1"/>
</dbReference>
<dbReference type="PANTHER" id="PTHR42752">
    <property type="entry name" value="IMIDAZOLONEPROPIONASE"/>
    <property type="match status" value="1"/>
</dbReference>
<dbReference type="GO" id="GO:0050480">
    <property type="term" value="F:imidazolonepropionase activity"/>
    <property type="evidence" value="ECO:0007669"/>
    <property type="project" value="UniProtKB-UniRule"/>
</dbReference>
<protein>
    <recommendedName>
        <fullName evidence="1 7">Imidazolonepropionase</fullName>
        <ecNumber evidence="1 7">3.5.2.7</ecNumber>
    </recommendedName>
    <alternativeName>
        <fullName evidence="7">Imidazolone-5-propionate hydrolase</fullName>
    </alternativeName>
</protein>
<dbReference type="GO" id="GO:0008270">
    <property type="term" value="F:zinc ion binding"/>
    <property type="evidence" value="ECO:0007669"/>
    <property type="project" value="UniProtKB-UniRule"/>
</dbReference>
<feature type="binding site" evidence="7">
    <location>
        <position position="362"/>
    </location>
    <ligand>
        <name>Zn(2+)</name>
        <dbReference type="ChEBI" id="CHEBI:29105"/>
    </ligand>
</feature>
<keyword evidence="2 7" id="KW-0479">Metal-binding</keyword>
<dbReference type="InterPro" id="IPR011059">
    <property type="entry name" value="Metal-dep_hydrolase_composite"/>
</dbReference>
<dbReference type="GO" id="GO:0005737">
    <property type="term" value="C:cytoplasm"/>
    <property type="evidence" value="ECO:0007669"/>
    <property type="project" value="UniProtKB-SubCell"/>
</dbReference>
<keyword evidence="3 7" id="KW-0378">Hydrolase</keyword>
<dbReference type="Pfam" id="PF01979">
    <property type="entry name" value="Amidohydro_1"/>
    <property type="match status" value="1"/>
</dbReference>
<dbReference type="FunFam" id="3.20.20.140:FF:000007">
    <property type="entry name" value="Imidazolonepropionase"/>
    <property type="match status" value="1"/>
</dbReference>
<feature type="binding site" evidence="7">
    <location>
        <position position="120"/>
    </location>
    <ligand>
        <name>Zn(2+)</name>
        <dbReference type="ChEBI" id="CHEBI:29105"/>
    </ligand>
</feature>
<evidence type="ECO:0000256" key="2">
    <source>
        <dbReference type="ARBA" id="ARBA00022723"/>
    </source>
</evidence>
<dbReference type="InterPro" id="IPR032466">
    <property type="entry name" value="Metal_Hydrolase"/>
</dbReference>
<dbReference type="OrthoDB" id="9776455at2"/>
<keyword evidence="7" id="KW-0963">Cytoplasm</keyword>
<feature type="binding site" evidence="7">
    <location>
        <position position="120"/>
    </location>
    <ligand>
        <name>Fe(3+)</name>
        <dbReference type="ChEBI" id="CHEBI:29034"/>
    </ligand>
</feature>
<reference evidence="9 10" key="1">
    <citation type="submission" date="2019-03" db="EMBL/GenBank/DDBJ databases">
        <title>Genomic Encyclopedia of Type Strains, Phase IV (KMG-IV): sequencing the most valuable type-strain genomes for metagenomic binning, comparative biology and taxonomic classification.</title>
        <authorList>
            <person name="Goeker M."/>
        </authorList>
    </citation>
    <scope>NUCLEOTIDE SEQUENCE [LARGE SCALE GENOMIC DNA]</scope>
    <source>
        <strain evidence="9 10">DSM 100059</strain>
    </source>
</reference>
<dbReference type="SUPFAM" id="SSF51338">
    <property type="entry name" value="Composite domain of metallo-dependent hydrolases"/>
    <property type="match status" value="1"/>
</dbReference>
<comment type="similarity">
    <text evidence="7">Belongs to the metallo-dependent hydrolases superfamily. HutI family.</text>
</comment>
<feature type="binding site" evidence="7">
    <location>
        <position position="223"/>
    </location>
    <ligand>
        <name>4-imidazolone-5-propanoate</name>
        <dbReference type="ChEBI" id="CHEBI:77893"/>
    </ligand>
</feature>
<evidence type="ECO:0000313" key="9">
    <source>
        <dbReference type="EMBL" id="TDW97296.1"/>
    </source>
</evidence>
<sequence>MTSTLIHNIGLLVGTRPRGHGAAAGHAAAGPFADAAPHAHGAHAAGPLAGAALAHLPSLTDAWLLVTDGRIAAFGQGHPHGPQGGLVATPQGASPLPAVYRQLDASGALVLPSWCDSHTHLVFAGYREGEFVDKIRGLTYAEIAARGGGILRSARLLNETPEDVLYVNAWARLHECMQQGTGAIEIKSGYGLSVEGELKMLRVIRRLKENAPIPVRATFLGAHALPDAYKDDREGYINLIIEKMLPQIAAEGLADYIDVFCEEGFFTQEETERIGRAGETYGLKAKLHANQLHRSGGVQAGVALKALSVDHLETMGQEEIDCLKGSNTIATLLPGAAFFLRMGYPPARAMVDAGLPLALASDYNPGSCPSGNMNLVVSLACIQMRLLPEEAINAATLNGAYAMGLGEEVGSITEGKRANLLFMRPVPSLAYLPYAFGTNCIDRVMVNGEFLLY</sequence>
<feature type="binding site" evidence="7">
    <location>
        <position position="118"/>
    </location>
    <ligand>
        <name>Zn(2+)</name>
        <dbReference type="ChEBI" id="CHEBI:29105"/>
    </ligand>
</feature>
<evidence type="ECO:0000256" key="3">
    <source>
        <dbReference type="ARBA" id="ARBA00022801"/>
    </source>
</evidence>
<name>A0A4R8DJD2_9BACT</name>
<feature type="binding site" evidence="7">
    <location>
        <position position="118"/>
    </location>
    <ligand>
        <name>Fe(3+)</name>
        <dbReference type="ChEBI" id="CHEBI:29034"/>
    </ligand>
</feature>
<comment type="catalytic activity">
    <reaction evidence="7">
        <text>4-imidazolone-5-propanoate + H2O = N-formimidoyl-L-glutamate</text>
        <dbReference type="Rhea" id="RHEA:23660"/>
        <dbReference type="ChEBI" id="CHEBI:15377"/>
        <dbReference type="ChEBI" id="CHEBI:58928"/>
        <dbReference type="ChEBI" id="CHEBI:77893"/>
        <dbReference type="EC" id="3.5.2.7"/>
    </reaction>
</comment>
<comment type="function">
    <text evidence="7">Catalyzes the hydrolytic cleavage of the carbon-nitrogen bond in imidazolone-5-propanoate to yield N-formimidoyl-L-glutamate. It is the third step in the universal histidine degradation pathway.</text>
</comment>
<feature type="binding site" evidence="7">
    <location>
        <position position="362"/>
    </location>
    <ligand>
        <name>Fe(3+)</name>
        <dbReference type="ChEBI" id="CHEBI:29034"/>
    </ligand>
</feature>
<dbReference type="EC" id="3.5.2.7" evidence="1 7"/>